<evidence type="ECO:0000313" key="4">
    <source>
        <dbReference type="Proteomes" id="UP000265366"/>
    </source>
</evidence>
<dbReference type="SUPFAM" id="SSF51338">
    <property type="entry name" value="Composite domain of metallo-dependent hydrolases"/>
    <property type="match status" value="1"/>
</dbReference>
<feature type="signal peptide" evidence="1">
    <location>
        <begin position="1"/>
        <end position="16"/>
    </location>
</feature>
<keyword evidence="1" id="KW-0732">Signal</keyword>
<reference evidence="3 4" key="1">
    <citation type="submission" date="2018-08" db="EMBL/GenBank/DDBJ databases">
        <title>Erythrobacter zhengii sp.nov., a bacterium isolated from deep-sea sediment.</title>
        <authorList>
            <person name="Fang C."/>
            <person name="Wu Y.-H."/>
            <person name="Sun C."/>
            <person name="Wang H."/>
            <person name="Cheng H."/>
            <person name="Meng F.-X."/>
            <person name="Wang C.-S."/>
            <person name="Xu X.-W."/>
        </authorList>
    </citation>
    <scope>NUCLEOTIDE SEQUENCE [LARGE SCALE GENOMIC DNA]</scope>
    <source>
        <strain evidence="3 4">CCTCC AB 2015396</strain>
    </source>
</reference>
<gene>
    <name evidence="3" type="ORF">D2V17_19770</name>
</gene>
<dbReference type="InterPro" id="IPR033932">
    <property type="entry name" value="YtcJ-like"/>
</dbReference>
<dbReference type="Gene3D" id="2.30.40.10">
    <property type="entry name" value="Urease, subunit C, domain 1"/>
    <property type="match status" value="1"/>
</dbReference>
<feature type="chain" id="PRO_5017349047" evidence="1">
    <location>
        <begin position="17"/>
        <end position="565"/>
    </location>
</feature>
<sequence>MSTSLGALLFATPALAGPDLIVVNGDVYTVDEEYPRAEAFAVEDGKFTAIGTNEEIRALADSETEVIDAGGHTVTPGFIDSHAHFSGDSNRLNLYVQSHEEWARLIREENERLAPGEWLLGSNWDHTIIDDVLPTKEFLDAIVGDRPAVLTHIDGHFVWVNSAVIKLAGITADTPVPPGGQIVVDPETGEPTGILKEGAVDLVRALIPRPTDEQRYAALPAAIHYANSLGITGMHNMAAYDDWLHVLQDGGLTMRMWHGFFGGFDPAKDPMRQPGSMEEKVANLHAEQQRVRALVEATGFEDEVGPLFEMGFVKLINDGVLSVHTAVLLDAYRDQPGWTGAWFVEPEDLATEVSALEAGGFQVAIHSIGDGAVHASLDAYEKARAGSTATLPMRIEHVELLSKEDLPRFNELNVVASMTPNHMTKAVAYIEERIEPAREDRAYTWQSLIDTGATVMFGADGTTSMYLDPLKQMGDAMYRTNHVGFNEGEPWHSEQALTFAQALKAYTLSPAQTTSWGDQIGSITQGKWADFVILGGTVGEPVDPQIFDMGIKATYFAGRPVFEAE</sequence>
<protein>
    <submittedName>
        <fullName evidence="3">Amidohydrolase</fullName>
    </submittedName>
</protein>
<dbReference type="Pfam" id="PF07969">
    <property type="entry name" value="Amidohydro_3"/>
    <property type="match status" value="1"/>
</dbReference>
<keyword evidence="3" id="KW-0378">Hydrolase</keyword>
<evidence type="ECO:0000256" key="1">
    <source>
        <dbReference type="SAM" id="SignalP"/>
    </source>
</evidence>
<dbReference type="InterPro" id="IPR032466">
    <property type="entry name" value="Metal_Hydrolase"/>
</dbReference>
<dbReference type="GO" id="GO:0016810">
    <property type="term" value="F:hydrolase activity, acting on carbon-nitrogen (but not peptide) bonds"/>
    <property type="evidence" value="ECO:0007669"/>
    <property type="project" value="InterPro"/>
</dbReference>
<feature type="domain" description="Amidohydrolase 3" evidence="2">
    <location>
        <begin position="65"/>
        <end position="562"/>
    </location>
</feature>
<dbReference type="EMBL" id="QXFM01000144">
    <property type="protein sequence ID" value="RIV80186.1"/>
    <property type="molecule type" value="Genomic_DNA"/>
</dbReference>
<dbReference type="Gene3D" id="3.20.20.140">
    <property type="entry name" value="Metal-dependent hydrolases"/>
    <property type="match status" value="1"/>
</dbReference>
<evidence type="ECO:0000313" key="3">
    <source>
        <dbReference type="EMBL" id="RIV80186.1"/>
    </source>
</evidence>
<dbReference type="Proteomes" id="UP000265366">
    <property type="component" value="Unassembled WGS sequence"/>
</dbReference>
<name>A0A3A1P114_9SPHN</name>
<dbReference type="PANTHER" id="PTHR22642:SF2">
    <property type="entry name" value="PROTEIN LONG AFTER FAR-RED 3"/>
    <property type="match status" value="1"/>
</dbReference>
<dbReference type="InterPro" id="IPR011059">
    <property type="entry name" value="Metal-dep_hydrolase_composite"/>
</dbReference>
<keyword evidence="4" id="KW-1185">Reference proteome</keyword>
<dbReference type="Gene3D" id="3.10.310.70">
    <property type="match status" value="1"/>
</dbReference>
<accession>A0A3A1P114</accession>
<dbReference type="PANTHER" id="PTHR22642">
    <property type="entry name" value="IMIDAZOLONEPROPIONASE"/>
    <property type="match status" value="1"/>
</dbReference>
<dbReference type="AlphaFoldDB" id="A0A3A1P114"/>
<dbReference type="CDD" id="cd01300">
    <property type="entry name" value="YtcJ_like"/>
    <property type="match status" value="1"/>
</dbReference>
<comment type="caution">
    <text evidence="3">The sequence shown here is derived from an EMBL/GenBank/DDBJ whole genome shotgun (WGS) entry which is preliminary data.</text>
</comment>
<evidence type="ECO:0000259" key="2">
    <source>
        <dbReference type="Pfam" id="PF07969"/>
    </source>
</evidence>
<dbReference type="SUPFAM" id="SSF51556">
    <property type="entry name" value="Metallo-dependent hydrolases"/>
    <property type="match status" value="1"/>
</dbReference>
<dbReference type="InterPro" id="IPR013108">
    <property type="entry name" value="Amidohydro_3"/>
</dbReference>
<organism evidence="3 4">
    <name type="scientific">Aurantiacibacter xanthus</name>
    <dbReference type="NCBI Taxonomy" id="1784712"/>
    <lineage>
        <taxon>Bacteria</taxon>
        <taxon>Pseudomonadati</taxon>
        <taxon>Pseudomonadota</taxon>
        <taxon>Alphaproteobacteria</taxon>
        <taxon>Sphingomonadales</taxon>
        <taxon>Erythrobacteraceae</taxon>
        <taxon>Aurantiacibacter</taxon>
    </lineage>
</organism>
<proteinExistence type="predicted"/>
<dbReference type="OrthoDB" id="9811399at2"/>